<protein>
    <submittedName>
        <fullName evidence="1">Uncharacterized protein</fullName>
    </submittedName>
</protein>
<reference evidence="1" key="2">
    <citation type="submission" date="2025-09" db="UniProtKB">
        <authorList>
            <consortium name="Ensembl"/>
        </authorList>
    </citation>
    <scope>IDENTIFICATION</scope>
</reference>
<dbReference type="GeneTree" id="ENSGT00550000076451"/>
<keyword evidence="2" id="KW-1185">Reference proteome</keyword>
<accession>A0A8C0K9K8</accession>
<evidence type="ECO:0000313" key="2">
    <source>
        <dbReference type="Proteomes" id="UP000694391"/>
    </source>
</evidence>
<name>A0A8C0K9K8_CANLU</name>
<evidence type="ECO:0000313" key="1">
    <source>
        <dbReference type="Ensembl" id="ENSCAFP00020012032.1"/>
    </source>
</evidence>
<dbReference type="Proteomes" id="UP000694391">
    <property type="component" value="Unplaced"/>
</dbReference>
<proteinExistence type="predicted"/>
<dbReference type="AlphaFoldDB" id="A0A8C0K9K8"/>
<sequence>MNYFWSLRGGRCNQMVMDVLDPLNQALESRHAVQQLVPASLASGFPYFCSRGSMHAHASGLLGPLPHLSSFTLQPVHSLLPPLGSHGTEVSKKMALRPRVVCFLNRKRRKLRAFPSVGTYFLSEEECKSI</sequence>
<dbReference type="Ensembl" id="ENSCAFT00020013882.1">
    <property type="protein sequence ID" value="ENSCAFP00020012032.1"/>
    <property type="gene ID" value="ENSCAFG00020009673.1"/>
</dbReference>
<reference evidence="1" key="1">
    <citation type="submission" date="2025-08" db="UniProtKB">
        <authorList>
            <consortium name="Ensembl"/>
        </authorList>
    </citation>
    <scope>IDENTIFICATION</scope>
</reference>
<organism evidence="1 2">
    <name type="scientific">Canis lupus dingo</name>
    <name type="common">dingo</name>
    <dbReference type="NCBI Taxonomy" id="286419"/>
    <lineage>
        <taxon>Eukaryota</taxon>
        <taxon>Metazoa</taxon>
        <taxon>Chordata</taxon>
        <taxon>Craniata</taxon>
        <taxon>Vertebrata</taxon>
        <taxon>Euteleostomi</taxon>
        <taxon>Mammalia</taxon>
        <taxon>Eutheria</taxon>
        <taxon>Laurasiatheria</taxon>
        <taxon>Carnivora</taxon>
        <taxon>Caniformia</taxon>
        <taxon>Canidae</taxon>
        <taxon>Canis</taxon>
    </lineage>
</organism>